<evidence type="ECO:0000313" key="11">
    <source>
        <dbReference type="EMBL" id="RDE24277.1"/>
    </source>
</evidence>
<evidence type="ECO:0000256" key="1">
    <source>
        <dbReference type="ARBA" id="ARBA00004651"/>
    </source>
</evidence>
<protein>
    <submittedName>
        <fullName evidence="11">Lipoprotein-releasing ABC transporter permease subunit</fullName>
    </submittedName>
</protein>
<feature type="transmembrane region" description="Helical" evidence="8">
    <location>
        <begin position="21"/>
        <end position="48"/>
    </location>
</feature>
<dbReference type="GO" id="GO:0042953">
    <property type="term" value="P:lipoprotein transport"/>
    <property type="evidence" value="ECO:0007669"/>
    <property type="project" value="InterPro"/>
</dbReference>
<dbReference type="GO" id="GO:0044874">
    <property type="term" value="P:lipoprotein localization to outer membrane"/>
    <property type="evidence" value="ECO:0007669"/>
    <property type="project" value="TreeGrafter"/>
</dbReference>
<evidence type="ECO:0000259" key="10">
    <source>
        <dbReference type="Pfam" id="PF12704"/>
    </source>
</evidence>
<dbReference type="EMBL" id="QQOH01000001">
    <property type="protein sequence ID" value="RDE24277.1"/>
    <property type="molecule type" value="Genomic_DNA"/>
</dbReference>
<dbReference type="Pfam" id="PF02687">
    <property type="entry name" value="FtsX"/>
    <property type="match status" value="1"/>
</dbReference>
<dbReference type="Pfam" id="PF12704">
    <property type="entry name" value="MacB_PCD"/>
    <property type="match status" value="1"/>
</dbReference>
<dbReference type="RefSeq" id="WP_114693861.1">
    <property type="nucleotide sequence ID" value="NZ_QQOH01000001.1"/>
</dbReference>
<dbReference type="GO" id="GO:0098797">
    <property type="term" value="C:plasma membrane protein complex"/>
    <property type="evidence" value="ECO:0007669"/>
    <property type="project" value="TreeGrafter"/>
</dbReference>
<keyword evidence="4" id="KW-1003">Cell membrane</keyword>
<keyword evidence="7 8" id="KW-0472">Membrane</keyword>
<feature type="domain" description="ABC3 transporter permease C-terminal" evidence="9">
    <location>
        <begin position="274"/>
        <end position="407"/>
    </location>
</feature>
<organism evidence="11 12">
    <name type="scientific">Motiliproteus coralliicola</name>
    <dbReference type="NCBI Taxonomy" id="2283196"/>
    <lineage>
        <taxon>Bacteria</taxon>
        <taxon>Pseudomonadati</taxon>
        <taxon>Pseudomonadota</taxon>
        <taxon>Gammaproteobacteria</taxon>
        <taxon>Oceanospirillales</taxon>
        <taxon>Oceanospirillaceae</taxon>
        <taxon>Motiliproteus</taxon>
    </lineage>
</organism>
<dbReference type="PANTHER" id="PTHR30489:SF0">
    <property type="entry name" value="LIPOPROTEIN-RELEASING SYSTEM TRANSMEMBRANE PROTEIN LOLE"/>
    <property type="match status" value="1"/>
</dbReference>
<comment type="subcellular location">
    <subcellularLocation>
        <location evidence="1">Cell membrane</location>
        <topology evidence="1">Multi-pass membrane protein</topology>
    </subcellularLocation>
</comment>
<evidence type="ECO:0000256" key="3">
    <source>
        <dbReference type="ARBA" id="ARBA00022448"/>
    </source>
</evidence>
<sequence>MFRPVPLFIGWRYTGAKRRNHFISFISLVSTLGLTLGVAVLILVLSVMNGFDRELRQRILGMVPHATLSGYRDTIDDWPELIERVQQQPKVEGAAPYIEAQGMLTNRGRVQGALVFGVDPAYEQRVSIIGNHMLYGDLEALKPGEFGIVLGDILARILGAKLGDKVTLVLPEASISVAGVFPRLKRFTVVGVFKVGAELDASMAYVHLNDAAKIKRIANGIEGVRLKLDNLFDAPVEVRRIARTETVQLQTSDWTRTHGNLFQAIQLEKKMIGLLLFIIVAVAAFNIVSTLIMVVTDKRADIAILRTMGASSGTIMRTFMVQGGVIGCFGTLVGTALGVVLALTVSDLVAWVEELFNFQILSAEVYFISYLPSQLKWEDVALICGSSLLISLLATVYPAWRAAQTHPAEALRYE</sequence>
<keyword evidence="5 8" id="KW-0812">Transmembrane</keyword>
<dbReference type="InterPro" id="IPR011925">
    <property type="entry name" value="LolCE_TM"/>
</dbReference>
<evidence type="ECO:0000256" key="7">
    <source>
        <dbReference type="ARBA" id="ARBA00023136"/>
    </source>
</evidence>
<comment type="similarity">
    <text evidence="2">Belongs to the ABC-4 integral membrane protein family. LolC/E subfamily.</text>
</comment>
<evidence type="ECO:0000256" key="5">
    <source>
        <dbReference type="ARBA" id="ARBA00022692"/>
    </source>
</evidence>
<accession>A0A369WRI4</accession>
<dbReference type="AlphaFoldDB" id="A0A369WRI4"/>
<comment type="caution">
    <text evidence="11">The sequence shown here is derived from an EMBL/GenBank/DDBJ whole genome shotgun (WGS) entry which is preliminary data.</text>
</comment>
<dbReference type="InterPro" id="IPR003838">
    <property type="entry name" value="ABC3_permease_C"/>
</dbReference>
<dbReference type="OrthoDB" id="9808461at2"/>
<keyword evidence="12" id="KW-1185">Reference proteome</keyword>
<evidence type="ECO:0000256" key="6">
    <source>
        <dbReference type="ARBA" id="ARBA00022989"/>
    </source>
</evidence>
<gene>
    <name evidence="11" type="ORF">DV711_01420</name>
</gene>
<dbReference type="NCBIfam" id="TIGR02212">
    <property type="entry name" value="lolCE"/>
    <property type="match status" value="1"/>
</dbReference>
<keyword evidence="11" id="KW-0449">Lipoprotein</keyword>
<reference evidence="11 12" key="1">
    <citation type="submission" date="2018-07" db="EMBL/GenBank/DDBJ databases">
        <title>Motiliproteus coralliicola sp. nov., a bacterium isolated from Coral.</title>
        <authorList>
            <person name="Wang G."/>
        </authorList>
    </citation>
    <scope>NUCLEOTIDE SEQUENCE [LARGE SCALE GENOMIC DNA]</scope>
    <source>
        <strain evidence="11 12">C34</strain>
    </source>
</reference>
<evidence type="ECO:0000256" key="8">
    <source>
        <dbReference type="SAM" id="Phobius"/>
    </source>
</evidence>
<feature type="transmembrane region" description="Helical" evidence="8">
    <location>
        <begin position="271"/>
        <end position="295"/>
    </location>
</feature>
<feature type="transmembrane region" description="Helical" evidence="8">
    <location>
        <begin position="355"/>
        <end position="373"/>
    </location>
</feature>
<evidence type="ECO:0000256" key="4">
    <source>
        <dbReference type="ARBA" id="ARBA00022475"/>
    </source>
</evidence>
<evidence type="ECO:0000313" key="12">
    <source>
        <dbReference type="Proteomes" id="UP000253769"/>
    </source>
</evidence>
<proteinExistence type="inferred from homology"/>
<feature type="transmembrane region" description="Helical" evidence="8">
    <location>
        <begin position="380"/>
        <end position="400"/>
    </location>
</feature>
<dbReference type="Proteomes" id="UP000253769">
    <property type="component" value="Unassembled WGS sequence"/>
</dbReference>
<dbReference type="PANTHER" id="PTHR30489">
    <property type="entry name" value="LIPOPROTEIN-RELEASING SYSTEM TRANSMEMBRANE PROTEIN LOLE"/>
    <property type="match status" value="1"/>
</dbReference>
<dbReference type="InterPro" id="IPR051447">
    <property type="entry name" value="Lipoprotein-release_system"/>
</dbReference>
<feature type="domain" description="MacB-like periplasmic core" evidence="10">
    <location>
        <begin position="27"/>
        <end position="213"/>
    </location>
</feature>
<keyword evidence="3" id="KW-0813">Transport</keyword>
<dbReference type="InterPro" id="IPR025857">
    <property type="entry name" value="MacB_PCD"/>
</dbReference>
<evidence type="ECO:0000256" key="2">
    <source>
        <dbReference type="ARBA" id="ARBA00005236"/>
    </source>
</evidence>
<name>A0A369WRI4_9GAMM</name>
<keyword evidence="6 8" id="KW-1133">Transmembrane helix</keyword>
<feature type="transmembrane region" description="Helical" evidence="8">
    <location>
        <begin position="316"/>
        <end position="343"/>
    </location>
</feature>
<evidence type="ECO:0000259" key="9">
    <source>
        <dbReference type="Pfam" id="PF02687"/>
    </source>
</evidence>